<dbReference type="SUPFAM" id="SSF56300">
    <property type="entry name" value="Metallo-dependent phosphatases"/>
    <property type="match status" value="1"/>
</dbReference>
<dbReference type="GO" id="GO:0016788">
    <property type="term" value="F:hydrolase activity, acting on ester bonds"/>
    <property type="evidence" value="ECO:0007669"/>
    <property type="project" value="TreeGrafter"/>
</dbReference>
<dbReference type="OrthoDB" id="783096at2759"/>
<protein>
    <recommendedName>
        <fullName evidence="2">Calcineurin-like phosphoesterase domain-containing protein</fullName>
    </recommendedName>
</protein>
<dbReference type="PANTHER" id="PTHR32440">
    <property type="entry name" value="PHOSPHATASE DCR2-RELATED-RELATED"/>
    <property type="match status" value="1"/>
</dbReference>
<dbReference type="InterPro" id="IPR029052">
    <property type="entry name" value="Metallo-depent_PP-like"/>
</dbReference>
<keyword evidence="1" id="KW-1133">Transmembrane helix</keyword>
<dbReference type="EMBL" id="QEAO01000066">
    <property type="protein sequence ID" value="TPX30515.1"/>
    <property type="molecule type" value="Genomic_DNA"/>
</dbReference>
<keyword evidence="1" id="KW-0472">Membrane</keyword>
<dbReference type="InterPro" id="IPR004843">
    <property type="entry name" value="Calcineurin-like_PHP"/>
</dbReference>
<feature type="transmembrane region" description="Helical" evidence="1">
    <location>
        <begin position="20"/>
        <end position="40"/>
    </location>
</feature>
<dbReference type="GO" id="GO:0005737">
    <property type="term" value="C:cytoplasm"/>
    <property type="evidence" value="ECO:0007669"/>
    <property type="project" value="TreeGrafter"/>
</dbReference>
<dbReference type="CDD" id="cd07383">
    <property type="entry name" value="MPP_Dcr2"/>
    <property type="match status" value="1"/>
</dbReference>
<dbReference type="PANTHER" id="PTHR32440:SF11">
    <property type="entry name" value="METALLOPHOSPHOESTERASE DOMAIN-CONTAINING PROTEIN"/>
    <property type="match status" value="1"/>
</dbReference>
<evidence type="ECO:0000256" key="1">
    <source>
        <dbReference type="SAM" id="Phobius"/>
    </source>
</evidence>
<dbReference type="Proteomes" id="UP000319731">
    <property type="component" value="Unassembled WGS sequence"/>
</dbReference>
<accession>A0A507BYV1</accession>
<reference evidence="3 4" key="1">
    <citation type="journal article" date="2019" name="Sci. Rep.">
        <title>Comparative genomics of chytrid fungi reveal insights into the obligate biotrophic and pathogenic lifestyle of Synchytrium endobioticum.</title>
        <authorList>
            <person name="van de Vossenberg B.T.L.H."/>
            <person name="Warris S."/>
            <person name="Nguyen H.D.T."/>
            <person name="van Gent-Pelzer M.P.E."/>
            <person name="Joly D.L."/>
            <person name="van de Geest H.C."/>
            <person name="Bonants P.J.M."/>
            <person name="Smith D.S."/>
            <person name="Levesque C.A."/>
            <person name="van der Lee T.A.J."/>
        </authorList>
    </citation>
    <scope>NUCLEOTIDE SEQUENCE [LARGE SCALE GENOMIC DNA]</scope>
    <source>
        <strain evidence="3 4">JEL517</strain>
    </source>
</reference>
<dbReference type="Pfam" id="PF00149">
    <property type="entry name" value="Metallophos"/>
    <property type="match status" value="1"/>
</dbReference>
<name>A0A507BYV1_9FUNG</name>
<evidence type="ECO:0000313" key="3">
    <source>
        <dbReference type="EMBL" id="TPX30515.1"/>
    </source>
</evidence>
<dbReference type="Gene3D" id="3.60.21.10">
    <property type="match status" value="1"/>
</dbReference>
<sequence length="394" mass="45343">MAKYEITDMPPPRIRHWIPLFAVVIIITPITIVARMLPFFDMSILEDPLQSADSYLRFGRDNTFKILQLSDLHYGEAPDQPWGPEQDFNTTRVINKMLDYENPDFTVLVGDIVTGEGIHTLQDATTYYQIPLNTISSRNYKFASVFGNHDIGPAFDRHDLITIERNYSTSYTRAGPRTISGVSNYCLPVYAYQRRLKWWEKLYKWVKSTADIEVEKPSWMLYFMDSNGDSHTPNAPNWVNASQVAWLNKTITDTNVKFGAIPSLVFYHIPVYEYRITLEKHFTEECKGLVAEWDIAFQNGDEGFFKLLFESRVVKATFTGHDHGSGWRCSYSPYMNTTEDDGHRVDLCFGRHTGYGGYWQPSFGDRGARGILLNRDGSMNTWVRLENGSLIDPQ</sequence>
<gene>
    <name evidence="3" type="ORF">SmJEL517_g05934</name>
</gene>
<feature type="domain" description="Calcineurin-like phosphoesterase" evidence="2">
    <location>
        <begin position="64"/>
        <end position="323"/>
    </location>
</feature>
<evidence type="ECO:0000313" key="4">
    <source>
        <dbReference type="Proteomes" id="UP000319731"/>
    </source>
</evidence>
<organism evidence="3 4">
    <name type="scientific">Synchytrium microbalum</name>
    <dbReference type="NCBI Taxonomy" id="1806994"/>
    <lineage>
        <taxon>Eukaryota</taxon>
        <taxon>Fungi</taxon>
        <taxon>Fungi incertae sedis</taxon>
        <taxon>Chytridiomycota</taxon>
        <taxon>Chytridiomycota incertae sedis</taxon>
        <taxon>Chytridiomycetes</taxon>
        <taxon>Synchytriales</taxon>
        <taxon>Synchytriaceae</taxon>
        <taxon>Synchytrium</taxon>
    </lineage>
</organism>
<dbReference type="AlphaFoldDB" id="A0A507BYV1"/>
<dbReference type="STRING" id="1806994.A0A507BYV1"/>
<keyword evidence="1" id="KW-0812">Transmembrane</keyword>
<dbReference type="RefSeq" id="XP_031022162.1">
    <property type="nucleotide sequence ID" value="XM_031171860.1"/>
</dbReference>
<proteinExistence type="predicted"/>
<comment type="caution">
    <text evidence="3">The sequence shown here is derived from an EMBL/GenBank/DDBJ whole genome shotgun (WGS) entry which is preliminary data.</text>
</comment>
<dbReference type="GeneID" id="42007157"/>
<keyword evidence="4" id="KW-1185">Reference proteome</keyword>
<evidence type="ECO:0000259" key="2">
    <source>
        <dbReference type="Pfam" id="PF00149"/>
    </source>
</evidence>